<reference evidence="1 2" key="1">
    <citation type="submission" date="2018-06" db="EMBL/GenBank/DDBJ databases">
        <authorList>
            <consortium name="Pathogen Informatics"/>
            <person name="Doyle S."/>
        </authorList>
    </citation>
    <scope>NUCLEOTIDE SEQUENCE [LARGE SCALE GENOMIC DNA]</scope>
    <source>
        <strain evidence="1 2">NCTC10588</strain>
    </source>
</reference>
<gene>
    <name evidence="1" type="ORF">NCTC10588_02648</name>
</gene>
<evidence type="ECO:0000313" key="2">
    <source>
        <dbReference type="Proteomes" id="UP000254876"/>
    </source>
</evidence>
<accession>A0A7Z7PXB0</accession>
<proteinExistence type="predicted"/>
<dbReference type="Proteomes" id="UP000254876">
    <property type="component" value="Unassembled WGS sequence"/>
</dbReference>
<evidence type="ECO:0000313" key="1">
    <source>
        <dbReference type="EMBL" id="STD07514.1"/>
    </source>
</evidence>
<comment type="caution">
    <text evidence="1">The sequence shown here is derived from an EMBL/GenBank/DDBJ whole genome shotgun (WGS) entry which is preliminary data.</text>
</comment>
<sequence length="33" mass="3780">MIAIGRTYSGNKDFQYLIHKRDIGLAEGNEIKK</sequence>
<dbReference type="AlphaFoldDB" id="A0A7Z7PXB0"/>
<name>A0A7Z7PXB0_9FLAO</name>
<protein>
    <submittedName>
        <fullName evidence="1">Uncharacterized protein</fullName>
    </submittedName>
</protein>
<organism evidence="1 2">
    <name type="scientific">Elizabethkingia anophelis</name>
    <dbReference type="NCBI Taxonomy" id="1117645"/>
    <lineage>
        <taxon>Bacteria</taxon>
        <taxon>Pseudomonadati</taxon>
        <taxon>Bacteroidota</taxon>
        <taxon>Flavobacteriia</taxon>
        <taxon>Flavobacteriales</taxon>
        <taxon>Weeksellaceae</taxon>
        <taxon>Elizabethkingia</taxon>
    </lineage>
</organism>
<dbReference type="EMBL" id="UFYD01000001">
    <property type="protein sequence ID" value="STD07514.1"/>
    <property type="molecule type" value="Genomic_DNA"/>
</dbReference>